<evidence type="ECO:0000313" key="11">
    <source>
        <dbReference type="Proteomes" id="UP001320544"/>
    </source>
</evidence>
<feature type="region of interest" description="Disordered" evidence="7">
    <location>
        <begin position="1"/>
        <end position="61"/>
    </location>
</feature>
<dbReference type="RefSeq" id="WP_244385883.1">
    <property type="nucleotide sequence ID" value="NZ_AP025564.1"/>
</dbReference>
<keyword evidence="11" id="KW-1185">Reference proteome</keyword>
<name>A0ABM7WJV7_9ACTN</name>
<gene>
    <name evidence="10" type="ORF">CE91St30_19730</name>
</gene>
<evidence type="ECO:0000256" key="2">
    <source>
        <dbReference type="ARBA" id="ARBA00022679"/>
    </source>
</evidence>
<dbReference type="PANTHER" id="PTHR30582:SF33">
    <property type="entry name" value="EXPORTED PROTEIN"/>
    <property type="match status" value="1"/>
</dbReference>
<accession>A0ABM7WJV7</accession>
<dbReference type="InterPro" id="IPR050979">
    <property type="entry name" value="LD-transpeptidase"/>
</dbReference>
<evidence type="ECO:0000256" key="5">
    <source>
        <dbReference type="ARBA" id="ARBA00023316"/>
    </source>
</evidence>
<dbReference type="SUPFAM" id="SSF141523">
    <property type="entry name" value="L,D-transpeptidase catalytic domain-like"/>
    <property type="match status" value="1"/>
</dbReference>
<evidence type="ECO:0000256" key="1">
    <source>
        <dbReference type="ARBA" id="ARBA00004752"/>
    </source>
</evidence>
<protein>
    <recommendedName>
        <fullName evidence="9">L,D-TPase catalytic domain-containing protein</fullName>
    </recommendedName>
</protein>
<feature type="active site" description="Proton donor/acceptor" evidence="6">
    <location>
        <position position="504"/>
    </location>
</feature>
<dbReference type="Proteomes" id="UP001320544">
    <property type="component" value="Chromosome"/>
</dbReference>
<keyword evidence="2" id="KW-0808">Transferase</keyword>
<dbReference type="InterPro" id="IPR038054">
    <property type="entry name" value="LD_TPept-like_central_sf"/>
</dbReference>
<dbReference type="Gene3D" id="2.40.440.10">
    <property type="entry name" value="L,D-transpeptidase catalytic domain-like"/>
    <property type="match status" value="1"/>
</dbReference>
<evidence type="ECO:0000256" key="6">
    <source>
        <dbReference type="PROSITE-ProRule" id="PRU01373"/>
    </source>
</evidence>
<keyword evidence="8" id="KW-1133">Transmembrane helix</keyword>
<evidence type="ECO:0000259" key="9">
    <source>
        <dbReference type="PROSITE" id="PS52029"/>
    </source>
</evidence>
<dbReference type="EMBL" id="AP025564">
    <property type="protein sequence ID" value="BDE96640.1"/>
    <property type="molecule type" value="Genomic_DNA"/>
</dbReference>
<reference evidence="10 11" key="1">
    <citation type="submission" date="2022-01" db="EMBL/GenBank/DDBJ databases">
        <title>Novel bile acid biosynthetic pathways are enriched in the microbiome of centenarians.</title>
        <authorList>
            <person name="Sato Y."/>
            <person name="Atarashi K."/>
            <person name="Plichta R.D."/>
            <person name="Arai Y."/>
            <person name="Sasajima S."/>
            <person name="Kearney M.S."/>
            <person name="Suda W."/>
            <person name="Takeshita K."/>
            <person name="Sasaki T."/>
            <person name="Okamoto S."/>
            <person name="Skelly N.A."/>
            <person name="Okamura Y."/>
            <person name="Vlamakis H."/>
            <person name="Li Y."/>
            <person name="Tanoue T."/>
            <person name="Takei H."/>
            <person name="Nittono H."/>
            <person name="Narushima S."/>
            <person name="Irie J."/>
            <person name="Itoh H."/>
            <person name="Moriya K."/>
            <person name="Sugiura Y."/>
            <person name="Suematsu M."/>
            <person name="Moritoki N."/>
            <person name="Shibata S."/>
            <person name="Littman R.D."/>
            <person name="Fischbach A.M."/>
            <person name="Uwamino Y."/>
            <person name="Inoue T."/>
            <person name="Honda A."/>
            <person name="Hattori M."/>
            <person name="Murai T."/>
            <person name="Xavier J.R."/>
            <person name="Hirose N."/>
            <person name="Honda K."/>
        </authorList>
    </citation>
    <scope>NUCLEOTIDE SEQUENCE [LARGE SCALE GENOMIC DNA]</scope>
    <source>
        <strain evidence="10 11">CE91-St30</strain>
    </source>
</reference>
<proteinExistence type="predicted"/>
<keyword evidence="8" id="KW-0812">Transmembrane</keyword>
<sequence>MDKNKKAKLKASKGRHAAKAKAESEAQSARPPVEIGADGRASAAARSPEPGETISPDPGAVPVQIQEQPFVLADTGKRPGKRGRKVLKAFGILLGSIAGLAVIAYAAGCFYFADRFFPNTVIGDFDVSLQTTAEAQETLQAGLADYRIKVEGQGLSFELGAQDAGLTLDGDEILAKALGDGHMWTWPFELQKHHDESDKLSAEFSETSLDGAVRQRVEAFNEDATPPEDATVGYADDAKKFQVVPEKLGTALDPDAVVEAVGSAMASMAPKATVGADSLLKPPILSDDPALAAACDDANALMAADFTLTTGGTQAAAVGPDQISSWIVFDENLEASLDEGLMIAWIEELAAGFNTVGSERTFTRPDGKVVTVAGGTYGWSVDHDTLLTVVRDGVAGGQTGEVEIPVFQSAAFYAGAGQRDWAGYVDVDLSEQYARFYDNNDNVIWETAIITGVPNAEKATPAGVYYVTTKASPTTLNTYEGKKEPKKTVVQYWMPFVGNVIGLHDAWWQPGFGGTMYRDGYGSHGCVNLPSAKAQELYGMLGIGDVVVVHW</sequence>
<feature type="transmembrane region" description="Helical" evidence="8">
    <location>
        <begin position="86"/>
        <end position="113"/>
    </location>
</feature>
<dbReference type="InterPro" id="IPR022029">
    <property type="entry name" value="YoaR-like_PG-bd"/>
</dbReference>
<feature type="domain" description="L,D-TPase catalytic" evidence="9">
    <location>
        <begin position="423"/>
        <end position="550"/>
    </location>
</feature>
<evidence type="ECO:0000256" key="7">
    <source>
        <dbReference type="SAM" id="MobiDB-lite"/>
    </source>
</evidence>
<feature type="compositionally biased region" description="Basic residues" evidence="7">
    <location>
        <begin position="1"/>
        <end position="19"/>
    </location>
</feature>
<dbReference type="SUPFAM" id="SSF143985">
    <property type="entry name" value="L,D-transpeptidase pre-catalytic domain-like"/>
    <property type="match status" value="1"/>
</dbReference>
<keyword evidence="8" id="KW-0472">Membrane</keyword>
<comment type="pathway">
    <text evidence="1 6">Cell wall biogenesis; peptidoglycan biosynthesis.</text>
</comment>
<evidence type="ECO:0000256" key="3">
    <source>
        <dbReference type="ARBA" id="ARBA00022960"/>
    </source>
</evidence>
<feature type="active site" description="Nucleophile" evidence="6">
    <location>
        <position position="526"/>
    </location>
</feature>
<keyword evidence="3 6" id="KW-0133">Cell shape</keyword>
<dbReference type="InterPro" id="IPR038063">
    <property type="entry name" value="Transpep_catalytic_dom"/>
</dbReference>
<keyword evidence="5 6" id="KW-0961">Cell wall biogenesis/degradation</keyword>
<evidence type="ECO:0000256" key="4">
    <source>
        <dbReference type="ARBA" id="ARBA00022984"/>
    </source>
</evidence>
<dbReference type="Pfam" id="PF12229">
    <property type="entry name" value="PG_binding_4"/>
    <property type="match status" value="1"/>
</dbReference>
<keyword evidence="4 6" id="KW-0573">Peptidoglycan synthesis</keyword>
<dbReference type="Gene3D" id="3.10.20.800">
    <property type="match status" value="1"/>
</dbReference>
<evidence type="ECO:0000313" key="10">
    <source>
        <dbReference type="EMBL" id="BDE96640.1"/>
    </source>
</evidence>
<dbReference type="InterPro" id="IPR005490">
    <property type="entry name" value="LD_TPept_cat_dom"/>
</dbReference>
<dbReference type="CDD" id="cd16913">
    <property type="entry name" value="YkuD_like"/>
    <property type="match status" value="1"/>
</dbReference>
<dbReference type="PANTHER" id="PTHR30582">
    <property type="entry name" value="L,D-TRANSPEPTIDASE"/>
    <property type="match status" value="1"/>
</dbReference>
<dbReference type="Pfam" id="PF03734">
    <property type="entry name" value="YkuD"/>
    <property type="match status" value="1"/>
</dbReference>
<organism evidence="10 11">
    <name type="scientific">Raoultibacter timonensis</name>
    <dbReference type="NCBI Taxonomy" id="1907662"/>
    <lineage>
        <taxon>Bacteria</taxon>
        <taxon>Bacillati</taxon>
        <taxon>Actinomycetota</taxon>
        <taxon>Coriobacteriia</taxon>
        <taxon>Eggerthellales</taxon>
        <taxon>Eggerthellaceae</taxon>
        <taxon>Raoultibacter</taxon>
    </lineage>
</organism>
<feature type="compositionally biased region" description="Low complexity" evidence="7">
    <location>
        <begin position="36"/>
        <end position="47"/>
    </location>
</feature>
<evidence type="ECO:0000256" key="8">
    <source>
        <dbReference type="SAM" id="Phobius"/>
    </source>
</evidence>
<dbReference type="PROSITE" id="PS52029">
    <property type="entry name" value="LD_TPASE"/>
    <property type="match status" value="1"/>
</dbReference>